<feature type="transmembrane region" description="Helical" evidence="5">
    <location>
        <begin position="184"/>
        <end position="202"/>
    </location>
</feature>
<sequence>MEDPETTHAKQKDPLPAVQQGLTFDEALTHYVGEFGKGQLRIVGAASLLGIPNGLIFLLWVMVTIDPIKNHAWRCTSAADAACAAVWAAPTSDNVCELPAAAWQWTNCDSLVSRFNLICGDGWKVQFANSLMFVGCFIGSGLFGAWSDRVGRKVPLFVASALAAAATLVSTAGPSFWFVAAMRFVVGIGAAGQVQGVVLLCMETTGRSFRGIAGVPQVVMFCFGEYLLVALAVLVPHWRTLTWAAGCVGTAALLIYPIVPESARWLIGQEGKEDQAVELLRSISVRNGSRMPERHLLRSKSSSSFYVIALGSGGLPGSIHVTFALQVTGQIIATLLSGALIDQLGRHNIISASLLIGGAACLGCSNTSNRIAQIVLATIGQFGCTASLAATPIYTAELYPTPVRSTALGMCNKACRCGSISAPFLLMLGTHTAAAFGSALFMPYVSVGCVCLLAGALVLLMPETLGKDMPECMEVG</sequence>
<dbReference type="InterPro" id="IPR036259">
    <property type="entry name" value="MFS_trans_sf"/>
</dbReference>
<feature type="transmembrane region" description="Helical" evidence="5">
    <location>
        <begin position="433"/>
        <end position="460"/>
    </location>
</feature>
<comment type="subcellular location">
    <subcellularLocation>
        <location evidence="1">Membrane</location>
        <topology evidence="1">Multi-pass membrane protein</topology>
    </subcellularLocation>
</comment>
<accession>A0ABY8UCM8</accession>
<name>A0ABY8UCM8_TETOB</name>
<feature type="domain" description="Major facilitator superfamily (MFS) profile" evidence="6">
    <location>
        <begin position="55"/>
        <end position="466"/>
    </location>
</feature>
<feature type="transmembrane region" description="Helical" evidence="5">
    <location>
        <begin position="154"/>
        <end position="178"/>
    </location>
</feature>
<dbReference type="InterPro" id="IPR020846">
    <property type="entry name" value="MFS_dom"/>
</dbReference>
<feature type="transmembrane region" description="Helical" evidence="5">
    <location>
        <begin position="214"/>
        <end position="235"/>
    </location>
</feature>
<evidence type="ECO:0000256" key="5">
    <source>
        <dbReference type="SAM" id="Phobius"/>
    </source>
</evidence>
<organism evidence="7 8">
    <name type="scientific">Tetradesmus obliquus</name>
    <name type="common">Green alga</name>
    <name type="synonym">Acutodesmus obliquus</name>
    <dbReference type="NCBI Taxonomy" id="3088"/>
    <lineage>
        <taxon>Eukaryota</taxon>
        <taxon>Viridiplantae</taxon>
        <taxon>Chlorophyta</taxon>
        <taxon>core chlorophytes</taxon>
        <taxon>Chlorophyceae</taxon>
        <taxon>CS clade</taxon>
        <taxon>Sphaeropleales</taxon>
        <taxon>Scenedesmaceae</taxon>
        <taxon>Tetradesmus</taxon>
    </lineage>
</organism>
<dbReference type="InterPro" id="IPR011701">
    <property type="entry name" value="MFS"/>
</dbReference>
<dbReference type="EMBL" id="CP126217">
    <property type="protein sequence ID" value="WIA19226.1"/>
    <property type="molecule type" value="Genomic_DNA"/>
</dbReference>
<gene>
    <name evidence="7" type="ORF">OEZ85_003866</name>
</gene>
<keyword evidence="2 5" id="KW-0812">Transmembrane</keyword>
<keyword evidence="4 5" id="KW-0472">Membrane</keyword>
<feature type="transmembrane region" description="Helical" evidence="5">
    <location>
        <begin position="127"/>
        <end position="147"/>
    </location>
</feature>
<feature type="transmembrane region" description="Helical" evidence="5">
    <location>
        <begin position="374"/>
        <end position="394"/>
    </location>
</feature>
<proteinExistence type="predicted"/>
<dbReference type="Proteomes" id="UP001244341">
    <property type="component" value="Chromosome 10b"/>
</dbReference>
<evidence type="ECO:0000256" key="1">
    <source>
        <dbReference type="ARBA" id="ARBA00004141"/>
    </source>
</evidence>
<feature type="transmembrane region" description="Helical" evidence="5">
    <location>
        <begin position="42"/>
        <end position="63"/>
    </location>
</feature>
<dbReference type="PROSITE" id="PS50850">
    <property type="entry name" value="MFS"/>
    <property type="match status" value="1"/>
</dbReference>
<dbReference type="Pfam" id="PF00083">
    <property type="entry name" value="Sugar_tr"/>
    <property type="match status" value="1"/>
</dbReference>
<protein>
    <recommendedName>
        <fullName evidence="6">Major facilitator superfamily (MFS) profile domain-containing protein</fullName>
    </recommendedName>
</protein>
<keyword evidence="8" id="KW-1185">Reference proteome</keyword>
<dbReference type="Pfam" id="PF07690">
    <property type="entry name" value="MFS_1"/>
    <property type="match status" value="1"/>
</dbReference>
<reference evidence="7 8" key="1">
    <citation type="submission" date="2023-05" db="EMBL/GenBank/DDBJ databases">
        <title>A 100% complete, gapless, phased diploid assembly of the Scenedesmus obliquus UTEX 3031 genome.</title>
        <authorList>
            <person name="Biondi T.C."/>
            <person name="Hanschen E.R."/>
            <person name="Kwon T."/>
            <person name="Eng W."/>
            <person name="Kruse C.P.S."/>
            <person name="Koehler S.I."/>
            <person name="Kunde Y."/>
            <person name="Gleasner C.D."/>
            <person name="You Mak K.T."/>
            <person name="Polle J."/>
            <person name="Hovde B.T."/>
            <person name="Starkenburg S.R."/>
        </authorList>
    </citation>
    <scope>NUCLEOTIDE SEQUENCE [LARGE SCALE GENOMIC DNA]</scope>
    <source>
        <strain evidence="7 8">DOE0152z</strain>
    </source>
</reference>
<evidence type="ECO:0000256" key="4">
    <source>
        <dbReference type="ARBA" id="ARBA00023136"/>
    </source>
</evidence>
<dbReference type="PANTHER" id="PTHR24064">
    <property type="entry name" value="SOLUTE CARRIER FAMILY 22 MEMBER"/>
    <property type="match status" value="1"/>
</dbReference>
<keyword evidence="3 5" id="KW-1133">Transmembrane helix</keyword>
<evidence type="ECO:0000259" key="6">
    <source>
        <dbReference type="PROSITE" id="PS50850"/>
    </source>
</evidence>
<evidence type="ECO:0000256" key="3">
    <source>
        <dbReference type="ARBA" id="ARBA00022989"/>
    </source>
</evidence>
<evidence type="ECO:0000313" key="8">
    <source>
        <dbReference type="Proteomes" id="UP001244341"/>
    </source>
</evidence>
<evidence type="ECO:0000256" key="2">
    <source>
        <dbReference type="ARBA" id="ARBA00022692"/>
    </source>
</evidence>
<dbReference type="SUPFAM" id="SSF103473">
    <property type="entry name" value="MFS general substrate transporter"/>
    <property type="match status" value="1"/>
</dbReference>
<dbReference type="InterPro" id="IPR005828">
    <property type="entry name" value="MFS_sugar_transport-like"/>
</dbReference>
<feature type="transmembrane region" description="Helical" evidence="5">
    <location>
        <begin position="241"/>
        <end position="259"/>
    </location>
</feature>
<evidence type="ECO:0000313" key="7">
    <source>
        <dbReference type="EMBL" id="WIA19226.1"/>
    </source>
</evidence>
<dbReference type="Gene3D" id="1.20.1250.20">
    <property type="entry name" value="MFS general substrate transporter like domains"/>
    <property type="match status" value="2"/>
</dbReference>